<dbReference type="InterPro" id="IPR036390">
    <property type="entry name" value="WH_DNA-bd_sf"/>
</dbReference>
<comment type="similarity">
    <text evidence="1">Belongs to the LysR transcriptional regulatory family.</text>
</comment>
<protein>
    <submittedName>
        <fullName evidence="6">LysR family transcriptional regulator</fullName>
    </submittedName>
</protein>
<evidence type="ECO:0000259" key="5">
    <source>
        <dbReference type="PROSITE" id="PS50931"/>
    </source>
</evidence>
<comment type="caution">
    <text evidence="6">The sequence shown here is derived from an EMBL/GenBank/DDBJ whole genome shotgun (WGS) entry which is preliminary data.</text>
</comment>
<evidence type="ECO:0000256" key="1">
    <source>
        <dbReference type="ARBA" id="ARBA00009437"/>
    </source>
</evidence>
<gene>
    <name evidence="6" type="ORF">NG821_10735</name>
</gene>
<organism evidence="6 7">
    <name type="scientific">Segatella cerevisiae</name>
    <dbReference type="NCBI Taxonomy" id="2053716"/>
    <lineage>
        <taxon>Bacteria</taxon>
        <taxon>Pseudomonadati</taxon>
        <taxon>Bacteroidota</taxon>
        <taxon>Bacteroidia</taxon>
        <taxon>Bacteroidales</taxon>
        <taxon>Prevotellaceae</taxon>
        <taxon>Segatella</taxon>
    </lineage>
</organism>
<dbReference type="InterPro" id="IPR005119">
    <property type="entry name" value="LysR_subst-bd"/>
</dbReference>
<reference evidence="6 7" key="1">
    <citation type="submission" date="2022-06" db="EMBL/GenBank/DDBJ databases">
        <title>A taxonomic note on the genus Prevotella: Description of four novel genera and emended description of the genera Hallella and Xylanibacter.</title>
        <authorList>
            <person name="Hitch T.C.A."/>
        </authorList>
    </citation>
    <scope>NUCLEOTIDE SEQUENCE [LARGE SCALE GENOMIC DNA]</scope>
    <source>
        <strain evidence="6 7">DSM 100619</strain>
    </source>
</reference>
<dbReference type="SUPFAM" id="SSF53850">
    <property type="entry name" value="Periplasmic binding protein-like II"/>
    <property type="match status" value="1"/>
</dbReference>
<dbReference type="Pfam" id="PF00126">
    <property type="entry name" value="HTH_1"/>
    <property type="match status" value="1"/>
</dbReference>
<keyword evidence="4" id="KW-0804">Transcription</keyword>
<sequence length="297" mass="33795">MIDIRLKVFRSVAENLSFTKASHELFMSQPAVSKHIRELEREYNTRLFDRMGNSIQLTSSGKLMLEHANRILENYSTLDYDIRALQQETEGELRICASSTISQYVIPKILAAFCKRYPKAKVSLLSGNSQEIEKALLADKFAIGMVEGVIRQPHLKYTPFLRDRLVAVVRSDSKLAQKRRISLKQLRDIPLALREHGSGTLEVFENALHQHQMGLNDLQVEMYLGSTESIKQFVCCSPDSMGIVSIRSVKKEIIDGTYKMINIQGLDLSRELVFVEKQGESTGLQKVLKQFFLQAVQ</sequence>
<keyword evidence="3" id="KW-0238">DNA-binding</keyword>
<dbReference type="PRINTS" id="PR00039">
    <property type="entry name" value="HTHLYSR"/>
</dbReference>
<dbReference type="Proteomes" id="UP001204015">
    <property type="component" value="Unassembled WGS sequence"/>
</dbReference>
<dbReference type="PANTHER" id="PTHR30126:SF39">
    <property type="entry name" value="HTH-TYPE TRANSCRIPTIONAL REGULATOR CYSL"/>
    <property type="match status" value="1"/>
</dbReference>
<feature type="domain" description="HTH lysR-type" evidence="5">
    <location>
        <begin position="1"/>
        <end position="58"/>
    </location>
</feature>
<dbReference type="SUPFAM" id="SSF46785">
    <property type="entry name" value="Winged helix' DNA-binding domain"/>
    <property type="match status" value="1"/>
</dbReference>
<dbReference type="PROSITE" id="PS50931">
    <property type="entry name" value="HTH_LYSR"/>
    <property type="match status" value="1"/>
</dbReference>
<dbReference type="RefSeq" id="WP_252761662.1">
    <property type="nucleotide sequence ID" value="NZ_JAMXLY010000048.1"/>
</dbReference>
<evidence type="ECO:0000256" key="2">
    <source>
        <dbReference type="ARBA" id="ARBA00023015"/>
    </source>
</evidence>
<name>A0ABT1C115_9BACT</name>
<dbReference type="EMBL" id="JAMXLY010000048">
    <property type="protein sequence ID" value="MCO6026308.1"/>
    <property type="molecule type" value="Genomic_DNA"/>
</dbReference>
<dbReference type="InterPro" id="IPR036388">
    <property type="entry name" value="WH-like_DNA-bd_sf"/>
</dbReference>
<proteinExistence type="inferred from homology"/>
<accession>A0ABT1C115</accession>
<dbReference type="PANTHER" id="PTHR30126">
    <property type="entry name" value="HTH-TYPE TRANSCRIPTIONAL REGULATOR"/>
    <property type="match status" value="1"/>
</dbReference>
<dbReference type="Gene3D" id="3.40.190.290">
    <property type="match status" value="1"/>
</dbReference>
<keyword evidence="2" id="KW-0805">Transcription regulation</keyword>
<dbReference type="Pfam" id="PF03466">
    <property type="entry name" value="LysR_substrate"/>
    <property type="match status" value="1"/>
</dbReference>
<evidence type="ECO:0000256" key="3">
    <source>
        <dbReference type="ARBA" id="ARBA00023125"/>
    </source>
</evidence>
<dbReference type="Gene3D" id="1.10.10.10">
    <property type="entry name" value="Winged helix-like DNA-binding domain superfamily/Winged helix DNA-binding domain"/>
    <property type="match status" value="1"/>
</dbReference>
<evidence type="ECO:0000313" key="7">
    <source>
        <dbReference type="Proteomes" id="UP001204015"/>
    </source>
</evidence>
<keyword evidence="7" id="KW-1185">Reference proteome</keyword>
<dbReference type="InterPro" id="IPR000847">
    <property type="entry name" value="LysR_HTH_N"/>
</dbReference>
<evidence type="ECO:0000313" key="6">
    <source>
        <dbReference type="EMBL" id="MCO6026308.1"/>
    </source>
</evidence>
<evidence type="ECO:0000256" key="4">
    <source>
        <dbReference type="ARBA" id="ARBA00023163"/>
    </source>
</evidence>